<feature type="transmembrane region" description="Helical" evidence="1">
    <location>
        <begin position="63"/>
        <end position="84"/>
    </location>
</feature>
<feature type="transmembrane region" description="Helical" evidence="1">
    <location>
        <begin position="21"/>
        <end position="43"/>
    </location>
</feature>
<name>A0ABP3P4H5_9PROT</name>
<keyword evidence="1" id="KW-0812">Transmembrane</keyword>
<dbReference type="Proteomes" id="UP001499951">
    <property type="component" value="Unassembled WGS sequence"/>
</dbReference>
<feature type="transmembrane region" description="Helical" evidence="1">
    <location>
        <begin position="238"/>
        <end position="259"/>
    </location>
</feature>
<sequence>MSDLGRLEAKPQIRLRDTVSAFLTWIAADAVAGLAILAAAFVVMRKNGHLTPQQIVEILPGDFTFVVTSTTVAAVVALSVLWRYTKRIHPNSFAAYLPAVPGRVLMWAALSGIAVMVIEFTIENGLKLGLGISLPISVTEQAINPKSWIQLAVGIVCLSVIVPFFEEVLFRGYLFGWLRRVMPLWPAILVSAAVFAAVHGLYVARGGFSGWFGTVEIFGIGILLAWWVARTGSLRPSYAAHAVINAVSFALGFFLPAFYP</sequence>
<dbReference type="RefSeq" id="WP_166930537.1">
    <property type="nucleotide sequence ID" value="NZ_BAAADD010000001.1"/>
</dbReference>
<gene>
    <name evidence="3" type="ORF">GCM10008942_01900</name>
</gene>
<dbReference type="EMBL" id="BAAADD010000001">
    <property type="protein sequence ID" value="GAA0557051.1"/>
    <property type="molecule type" value="Genomic_DNA"/>
</dbReference>
<protein>
    <recommendedName>
        <fullName evidence="2">CAAX prenyl protease 2/Lysostaphin resistance protein A-like domain-containing protein</fullName>
    </recommendedName>
</protein>
<dbReference type="InterPro" id="IPR052710">
    <property type="entry name" value="CAAX_protease"/>
</dbReference>
<dbReference type="PANTHER" id="PTHR36435:SF1">
    <property type="entry name" value="CAAX AMINO TERMINAL PROTEASE FAMILY PROTEIN"/>
    <property type="match status" value="1"/>
</dbReference>
<evidence type="ECO:0000313" key="4">
    <source>
        <dbReference type="Proteomes" id="UP001499951"/>
    </source>
</evidence>
<evidence type="ECO:0000256" key="1">
    <source>
        <dbReference type="SAM" id="Phobius"/>
    </source>
</evidence>
<dbReference type="PANTHER" id="PTHR36435">
    <property type="entry name" value="SLR1288 PROTEIN"/>
    <property type="match status" value="1"/>
</dbReference>
<keyword evidence="1" id="KW-0472">Membrane</keyword>
<organism evidence="3 4">
    <name type="scientific">Rhizomicrobium electricum</name>
    <dbReference type="NCBI Taxonomy" id="480070"/>
    <lineage>
        <taxon>Bacteria</taxon>
        <taxon>Pseudomonadati</taxon>
        <taxon>Pseudomonadota</taxon>
        <taxon>Alphaproteobacteria</taxon>
        <taxon>Micropepsales</taxon>
        <taxon>Micropepsaceae</taxon>
        <taxon>Rhizomicrobium</taxon>
    </lineage>
</organism>
<feature type="transmembrane region" description="Helical" evidence="1">
    <location>
        <begin position="208"/>
        <end position="229"/>
    </location>
</feature>
<keyword evidence="4" id="KW-1185">Reference proteome</keyword>
<feature type="transmembrane region" description="Helical" evidence="1">
    <location>
        <begin position="182"/>
        <end position="202"/>
    </location>
</feature>
<feature type="domain" description="CAAX prenyl protease 2/Lysostaphin resistance protein A-like" evidence="2">
    <location>
        <begin position="150"/>
        <end position="247"/>
    </location>
</feature>
<comment type="caution">
    <text evidence="3">The sequence shown here is derived from an EMBL/GenBank/DDBJ whole genome shotgun (WGS) entry which is preliminary data.</text>
</comment>
<dbReference type="InterPro" id="IPR003675">
    <property type="entry name" value="Rce1/LyrA-like_dom"/>
</dbReference>
<evidence type="ECO:0000313" key="3">
    <source>
        <dbReference type="EMBL" id="GAA0557051.1"/>
    </source>
</evidence>
<feature type="transmembrane region" description="Helical" evidence="1">
    <location>
        <begin position="148"/>
        <end position="170"/>
    </location>
</feature>
<evidence type="ECO:0000259" key="2">
    <source>
        <dbReference type="Pfam" id="PF02517"/>
    </source>
</evidence>
<reference evidence="4" key="1">
    <citation type="journal article" date="2019" name="Int. J. Syst. Evol. Microbiol.">
        <title>The Global Catalogue of Microorganisms (GCM) 10K type strain sequencing project: providing services to taxonomists for standard genome sequencing and annotation.</title>
        <authorList>
            <consortium name="The Broad Institute Genomics Platform"/>
            <consortium name="The Broad Institute Genome Sequencing Center for Infectious Disease"/>
            <person name="Wu L."/>
            <person name="Ma J."/>
        </authorList>
    </citation>
    <scope>NUCLEOTIDE SEQUENCE [LARGE SCALE GENOMIC DNA]</scope>
    <source>
        <strain evidence="4">JCM 15089</strain>
    </source>
</reference>
<keyword evidence="1" id="KW-1133">Transmembrane helix</keyword>
<feature type="transmembrane region" description="Helical" evidence="1">
    <location>
        <begin position="104"/>
        <end position="122"/>
    </location>
</feature>
<accession>A0ABP3P4H5</accession>
<proteinExistence type="predicted"/>
<dbReference type="Pfam" id="PF02517">
    <property type="entry name" value="Rce1-like"/>
    <property type="match status" value="1"/>
</dbReference>